<dbReference type="InterPro" id="IPR006769">
    <property type="entry name" value="MCU_C"/>
</dbReference>
<dbReference type="GO" id="GO:0005262">
    <property type="term" value="F:calcium channel activity"/>
    <property type="evidence" value="ECO:0007669"/>
    <property type="project" value="TreeGrafter"/>
</dbReference>
<reference evidence="11 12" key="1">
    <citation type="journal article" date="2019" name="Plant Biotechnol. J.">
        <title>The red bayberry genome and genetic basis of sex determination.</title>
        <authorList>
            <person name="Jia H.M."/>
            <person name="Jia H.J."/>
            <person name="Cai Q.L."/>
            <person name="Wang Y."/>
            <person name="Zhao H.B."/>
            <person name="Yang W.F."/>
            <person name="Wang G.Y."/>
            <person name="Li Y.H."/>
            <person name="Zhan D.L."/>
            <person name="Shen Y.T."/>
            <person name="Niu Q.F."/>
            <person name="Chang L."/>
            <person name="Qiu J."/>
            <person name="Zhao L."/>
            <person name="Xie H.B."/>
            <person name="Fu W.Y."/>
            <person name="Jin J."/>
            <person name="Li X.W."/>
            <person name="Jiao Y."/>
            <person name="Zhou C.C."/>
            <person name="Tu T."/>
            <person name="Chai C.Y."/>
            <person name="Gao J.L."/>
            <person name="Fan L.J."/>
            <person name="van de Weg E."/>
            <person name="Wang J.Y."/>
            <person name="Gao Z.S."/>
        </authorList>
    </citation>
    <scope>NUCLEOTIDE SEQUENCE [LARGE SCALE GENOMIC DNA]</scope>
    <source>
        <tissue evidence="11">Leaves</tissue>
    </source>
</reference>
<comment type="similarity">
    <text evidence="2">Belongs to the MCU (TC 1.A.77) family.</text>
</comment>
<keyword evidence="6" id="KW-0106">Calcium</keyword>
<evidence type="ECO:0000256" key="1">
    <source>
        <dbReference type="ARBA" id="ARBA00004141"/>
    </source>
</evidence>
<name>A0A6A1UJ00_9ROSI</name>
<keyword evidence="7" id="KW-1133">Transmembrane helix</keyword>
<dbReference type="PANTHER" id="PTHR13462:SF31">
    <property type="entry name" value="CALCIUM UNIPORTER PROTEIN 1, MITOCHONDRIAL"/>
    <property type="match status" value="1"/>
</dbReference>
<comment type="subcellular location">
    <subcellularLocation>
        <location evidence="1">Membrane</location>
        <topology evidence="1">Multi-pass membrane protein</topology>
    </subcellularLocation>
</comment>
<dbReference type="GO" id="GO:0051560">
    <property type="term" value="P:mitochondrial calcium ion homeostasis"/>
    <property type="evidence" value="ECO:0007669"/>
    <property type="project" value="InterPro"/>
</dbReference>
<dbReference type="Pfam" id="PF04678">
    <property type="entry name" value="MCU"/>
    <property type="match status" value="1"/>
</dbReference>
<evidence type="ECO:0000256" key="3">
    <source>
        <dbReference type="ARBA" id="ARBA00022448"/>
    </source>
</evidence>
<dbReference type="OrthoDB" id="278338at2759"/>
<dbReference type="GO" id="GO:0036444">
    <property type="term" value="P:calcium import into the mitochondrion"/>
    <property type="evidence" value="ECO:0007669"/>
    <property type="project" value="TreeGrafter"/>
</dbReference>
<keyword evidence="9" id="KW-0472">Membrane</keyword>
<dbReference type="EMBL" id="RXIC02000219">
    <property type="protein sequence ID" value="KAB1200123.1"/>
    <property type="molecule type" value="Genomic_DNA"/>
</dbReference>
<dbReference type="GO" id="GO:0015292">
    <property type="term" value="F:uniporter activity"/>
    <property type="evidence" value="ECO:0007669"/>
    <property type="project" value="TreeGrafter"/>
</dbReference>
<evidence type="ECO:0000256" key="8">
    <source>
        <dbReference type="ARBA" id="ARBA00023065"/>
    </source>
</evidence>
<keyword evidence="3" id="KW-0813">Transport</keyword>
<evidence type="ECO:0000256" key="2">
    <source>
        <dbReference type="ARBA" id="ARBA00005653"/>
    </source>
</evidence>
<dbReference type="AlphaFoldDB" id="A0A6A1UJ00"/>
<evidence type="ECO:0000256" key="9">
    <source>
        <dbReference type="ARBA" id="ARBA00023136"/>
    </source>
</evidence>
<sequence length="420" mass="47328">MAFRKTLAQRLFNITKASPQAPTNCRVSSSAVRTRVPSDPNETAIAPDPGDKGIFRRFLHRRAAFHPELQSHPIGENLMEKLKSMGIGRDRIRLDGLSPPAERPEVAKGLTVEDARKLLRVSQLETVKSRLREIQQSWIPYPDFVRVCGEACSDPDQALGFAKMLDESGTVIVLGNIVFLRPEQVAKAIQSLIPLPGANSNDPRREELEEMEKQKAAIDQKADALVRRELWCGLGFLVVQTAGFMRLTFWELSWDVMEPICFYVTSMYCMAGYTFFLRTSKEPSFEGFYQSRFDVKQRRLMGVHNFDIARYKELRKACYPMSSYSEEAAKSAPVFKDAEKRHVRFNSLDLRSQSPVIGSHNPYLLASIIFQAKGSKGATERDRLPLGVTIRDFLPTTECPDLAIATKPGGLDCHHTTTKV</sequence>
<dbReference type="GO" id="GO:1990246">
    <property type="term" value="C:uniplex complex"/>
    <property type="evidence" value="ECO:0007669"/>
    <property type="project" value="TreeGrafter"/>
</dbReference>
<comment type="caution">
    <text evidence="11">The sequence shown here is derived from an EMBL/GenBank/DDBJ whole genome shotgun (WGS) entry which is preliminary data.</text>
</comment>
<keyword evidence="8" id="KW-0406">Ion transport</keyword>
<protein>
    <submittedName>
        <fullName evidence="11">Calcium uniporter protein, mitochondrial</fullName>
    </submittedName>
</protein>
<evidence type="ECO:0000259" key="10">
    <source>
        <dbReference type="Pfam" id="PF04678"/>
    </source>
</evidence>
<keyword evidence="12" id="KW-1185">Reference proteome</keyword>
<keyword evidence="5" id="KW-0812">Transmembrane</keyword>
<feature type="domain" description="Calcium uniporter protein C-terminal" evidence="10">
    <location>
        <begin position="156"/>
        <end position="314"/>
    </location>
</feature>
<dbReference type="PANTHER" id="PTHR13462">
    <property type="entry name" value="CALCIUM UNIPORTER PROTEIN, MITOCHONDRIAL"/>
    <property type="match status" value="1"/>
</dbReference>
<evidence type="ECO:0000256" key="6">
    <source>
        <dbReference type="ARBA" id="ARBA00022837"/>
    </source>
</evidence>
<evidence type="ECO:0000256" key="5">
    <source>
        <dbReference type="ARBA" id="ARBA00022692"/>
    </source>
</evidence>
<proteinExistence type="inferred from homology"/>
<organism evidence="11 12">
    <name type="scientific">Morella rubra</name>
    <name type="common">Chinese bayberry</name>
    <dbReference type="NCBI Taxonomy" id="262757"/>
    <lineage>
        <taxon>Eukaryota</taxon>
        <taxon>Viridiplantae</taxon>
        <taxon>Streptophyta</taxon>
        <taxon>Embryophyta</taxon>
        <taxon>Tracheophyta</taxon>
        <taxon>Spermatophyta</taxon>
        <taxon>Magnoliopsida</taxon>
        <taxon>eudicotyledons</taxon>
        <taxon>Gunneridae</taxon>
        <taxon>Pentapetalae</taxon>
        <taxon>rosids</taxon>
        <taxon>fabids</taxon>
        <taxon>Fagales</taxon>
        <taxon>Myricaceae</taxon>
        <taxon>Morella</taxon>
    </lineage>
</organism>
<accession>A0A6A1UJ00</accession>
<evidence type="ECO:0000256" key="4">
    <source>
        <dbReference type="ARBA" id="ARBA00022568"/>
    </source>
</evidence>
<evidence type="ECO:0000313" key="11">
    <source>
        <dbReference type="EMBL" id="KAB1200123.1"/>
    </source>
</evidence>
<evidence type="ECO:0000256" key="7">
    <source>
        <dbReference type="ARBA" id="ARBA00022989"/>
    </source>
</evidence>
<evidence type="ECO:0000313" key="12">
    <source>
        <dbReference type="Proteomes" id="UP000516437"/>
    </source>
</evidence>
<gene>
    <name evidence="11" type="ORF">CJ030_MR0G008019</name>
</gene>
<dbReference type="InterPro" id="IPR039055">
    <property type="entry name" value="MCU_fam"/>
</dbReference>
<dbReference type="Proteomes" id="UP000516437">
    <property type="component" value="Unassembled WGS sequence"/>
</dbReference>
<keyword evidence="4" id="KW-0109">Calcium transport</keyword>